<name>A0A5E8CG81_9ZZZZ</name>
<dbReference type="Pfam" id="PF00098">
    <property type="entry name" value="zf-CCHC"/>
    <property type="match status" value="1"/>
</dbReference>
<dbReference type="InterPro" id="IPR000305">
    <property type="entry name" value="GIY-YIG_endonuc"/>
</dbReference>
<accession>A0A5E8CG81</accession>
<dbReference type="Pfam" id="PF01541">
    <property type="entry name" value="GIY-YIG"/>
    <property type="match status" value="1"/>
</dbReference>
<dbReference type="AlphaFoldDB" id="A0A5E8CG81"/>
<dbReference type="InterPro" id="IPR013087">
    <property type="entry name" value="Znf_C2H2_type"/>
</dbReference>
<dbReference type="InterPro" id="IPR035901">
    <property type="entry name" value="GIY-YIG_endonuc_sf"/>
</dbReference>
<evidence type="ECO:0000259" key="1">
    <source>
        <dbReference type="PROSITE" id="PS50157"/>
    </source>
</evidence>
<proteinExistence type="predicted"/>
<dbReference type="EMBL" id="CABVLZ010000001">
    <property type="protein sequence ID" value="VVU94453.1"/>
    <property type="molecule type" value="Genomic_DNA"/>
</dbReference>
<protein>
    <recommendedName>
        <fullName evidence="4">GIY-YIG catalytic domain</fullName>
    </recommendedName>
</protein>
<dbReference type="SMART" id="SM00343">
    <property type="entry name" value="ZnF_C2HC"/>
    <property type="match status" value="1"/>
</dbReference>
<gene>
    <name evidence="3" type="ORF">CPAV1605_175</name>
</gene>
<sequence>MVYIYVLKLKLNKYYIGKTSNPKFRLESHFNSNGSYWTQKYKPINIHQLIPDCDNFDEDKITIKNMKKYGIDNVRGGSFCQFQLTNENRKTIERMINGSTDKCYKCGKKGHFTNECSESDEEFEETFESLNITKHENFYCKVKKKLNYENYSNENDNWPCGYCGKEFDTKKGAQFHENVHCKMKKKESYKTQKKSYKSLKTSYKYDYWSCEYCGKEFDTKKGAQYHENFYCKMRKKSSYKTQKRSS</sequence>
<evidence type="ECO:0000259" key="2">
    <source>
        <dbReference type="PROSITE" id="PS50158"/>
    </source>
</evidence>
<dbReference type="PROSITE" id="PS00028">
    <property type="entry name" value="ZINC_FINGER_C2H2_1"/>
    <property type="match status" value="1"/>
</dbReference>
<dbReference type="PROSITE" id="PS50158">
    <property type="entry name" value="ZF_CCHC"/>
    <property type="match status" value="1"/>
</dbReference>
<dbReference type="Gene3D" id="3.40.1440.10">
    <property type="entry name" value="GIY-YIG endonuclease"/>
    <property type="match status" value="1"/>
</dbReference>
<dbReference type="InterPro" id="IPR036875">
    <property type="entry name" value="Znf_CCHC_sf"/>
</dbReference>
<feature type="domain" description="C2H2-type" evidence="1">
    <location>
        <begin position="158"/>
        <end position="185"/>
    </location>
</feature>
<feature type="domain" description="CCHC-type" evidence="2">
    <location>
        <begin position="102"/>
        <end position="118"/>
    </location>
</feature>
<dbReference type="CDD" id="cd00719">
    <property type="entry name" value="GIY-YIG_SF"/>
    <property type="match status" value="1"/>
</dbReference>
<dbReference type="Gene3D" id="4.10.60.10">
    <property type="entry name" value="Zinc finger, CCHC-type"/>
    <property type="match status" value="1"/>
</dbReference>
<dbReference type="SUPFAM" id="SSF57756">
    <property type="entry name" value="Retrovirus zinc finger-like domains"/>
    <property type="match status" value="1"/>
</dbReference>
<evidence type="ECO:0008006" key="4">
    <source>
        <dbReference type="Google" id="ProtNLM"/>
    </source>
</evidence>
<dbReference type="InterPro" id="IPR001878">
    <property type="entry name" value="Znf_CCHC"/>
</dbReference>
<dbReference type="PROSITE" id="PS50157">
    <property type="entry name" value="ZINC_FINGER_C2H2_2"/>
    <property type="match status" value="1"/>
</dbReference>
<dbReference type="GO" id="GO:0008270">
    <property type="term" value="F:zinc ion binding"/>
    <property type="evidence" value="ECO:0007669"/>
    <property type="project" value="InterPro"/>
</dbReference>
<organism evidence="3">
    <name type="scientific">seawater metagenome</name>
    <dbReference type="NCBI Taxonomy" id="1561972"/>
    <lineage>
        <taxon>unclassified sequences</taxon>
        <taxon>metagenomes</taxon>
        <taxon>ecological metagenomes</taxon>
    </lineage>
</organism>
<evidence type="ECO:0000313" key="3">
    <source>
        <dbReference type="EMBL" id="VVU94453.1"/>
    </source>
</evidence>
<reference evidence="3" key="1">
    <citation type="submission" date="2019-09" db="EMBL/GenBank/DDBJ databases">
        <authorList>
            <person name="Needham M D."/>
        </authorList>
    </citation>
    <scope>NUCLEOTIDE SEQUENCE</scope>
</reference>
<dbReference type="SUPFAM" id="SSF82771">
    <property type="entry name" value="GIY-YIG endonuclease"/>
    <property type="match status" value="1"/>
</dbReference>
<dbReference type="GO" id="GO:0003676">
    <property type="term" value="F:nucleic acid binding"/>
    <property type="evidence" value="ECO:0007669"/>
    <property type="project" value="InterPro"/>
</dbReference>